<dbReference type="EMBL" id="BMKX01000007">
    <property type="protein sequence ID" value="GGJ66294.1"/>
    <property type="molecule type" value="Genomic_DNA"/>
</dbReference>
<dbReference type="Gene3D" id="2.40.30.10">
    <property type="entry name" value="Translation factors"/>
    <property type="match status" value="1"/>
</dbReference>
<dbReference type="CDD" id="cd06193">
    <property type="entry name" value="siderophore_interacting"/>
    <property type="match status" value="1"/>
</dbReference>
<dbReference type="InterPro" id="IPR007037">
    <property type="entry name" value="SIP_rossman_dom"/>
</dbReference>
<dbReference type="InterPro" id="IPR013113">
    <property type="entry name" value="SIP_FAD-bd"/>
</dbReference>
<dbReference type="PROSITE" id="PS51384">
    <property type="entry name" value="FAD_FR"/>
    <property type="match status" value="1"/>
</dbReference>
<keyword evidence="3" id="KW-1185">Reference proteome</keyword>
<reference evidence="3" key="1">
    <citation type="journal article" date="2019" name="Int. J. Syst. Evol. Microbiol.">
        <title>The Global Catalogue of Microorganisms (GCM) 10K type strain sequencing project: providing services to taxonomists for standard genome sequencing and annotation.</title>
        <authorList>
            <consortium name="The Broad Institute Genomics Platform"/>
            <consortium name="The Broad Institute Genome Sequencing Center for Infectious Disease"/>
            <person name="Wu L."/>
            <person name="Ma J."/>
        </authorList>
    </citation>
    <scope>NUCLEOTIDE SEQUENCE [LARGE SCALE GENOMIC DNA]</scope>
    <source>
        <strain evidence="3">CGMCC 1.3685</strain>
    </source>
</reference>
<feature type="domain" description="FAD-binding FR-type" evidence="1">
    <location>
        <begin position="119"/>
        <end position="244"/>
    </location>
</feature>
<organism evidence="2 3">
    <name type="scientific">Glutamicibacter ardleyensis</name>
    <dbReference type="NCBI Taxonomy" id="225894"/>
    <lineage>
        <taxon>Bacteria</taxon>
        <taxon>Bacillati</taxon>
        <taxon>Actinomycetota</taxon>
        <taxon>Actinomycetes</taxon>
        <taxon>Micrococcales</taxon>
        <taxon>Micrococcaceae</taxon>
        <taxon>Glutamicibacter</taxon>
    </lineage>
</organism>
<dbReference type="InterPro" id="IPR039374">
    <property type="entry name" value="SIP_fam"/>
</dbReference>
<dbReference type="Pfam" id="PF04954">
    <property type="entry name" value="SIP"/>
    <property type="match status" value="1"/>
</dbReference>
<evidence type="ECO:0000313" key="3">
    <source>
        <dbReference type="Proteomes" id="UP000606115"/>
    </source>
</evidence>
<dbReference type="InterPro" id="IPR039261">
    <property type="entry name" value="FNR_nucleotide-bd"/>
</dbReference>
<dbReference type="SUPFAM" id="SSF63380">
    <property type="entry name" value="Riboflavin synthase domain-like"/>
    <property type="match status" value="1"/>
</dbReference>
<comment type="caution">
    <text evidence="2">The sequence shown here is derived from an EMBL/GenBank/DDBJ whole genome shotgun (WGS) entry which is preliminary data.</text>
</comment>
<name>A0ABQ2DNY2_9MICC</name>
<evidence type="ECO:0000313" key="2">
    <source>
        <dbReference type="EMBL" id="GGJ66294.1"/>
    </source>
</evidence>
<dbReference type="Pfam" id="PF08021">
    <property type="entry name" value="FAD_binding_9"/>
    <property type="match status" value="1"/>
</dbReference>
<accession>A0ABQ2DNY2</accession>
<dbReference type="PANTHER" id="PTHR30157">
    <property type="entry name" value="FERRIC REDUCTASE, NADPH-DEPENDENT"/>
    <property type="match status" value="1"/>
</dbReference>
<dbReference type="RefSeq" id="WP_188686182.1">
    <property type="nucleotide sequence ID" value="NZ_BMKX01000007.1"/>
</dbReference>
<evidence type="ECO:0000259" key="1">
    <source>
        <dbReference type="PROSITE" id="PS51384"/>
    </source>
</evidence>
<dbReference type="InterPro" id="IPR017938">
    <property type="entry name" value="Riboflavin_synthase-like_b-brl"/>
</dbReference>
<dbReference type="InterPro" id="IPR017927">
    <property type="entry name" value="FAD-bd_FR_type"/>
</dbReference>
<dbReference type="PANTHER" id="PTHR30157:SF0">
    <property type="entry name" value="NADPH-DEPENDENT FERRIC-CHELATE REDUCTASE"/>
    <property type="match status" value="1"/>
</dbReference>
<dbReference type="Proteomes" id="UP000606115">
    <property type="component" value="Unassembled WGS sequence"/>
</dbReference>
<dbReference type="Gene3D" id="3.40.50.80">
    <property type="entry name" value="Nucleotide-binding domain of ferredoxin-NADP reductase (FNR) module"/>
    <property type="match status" value="1"/>
</dbReference>
<proteinExistence type="predicted"/>
<gene>
    <name evidence="2" type="ORF">GCM10007173_26450</name>
</gene>
<dbReference type="GeneID" id="303304989"/>
<sequence length="374" mass="40703">MSKHHKHSRYGPQLVVEAPEHFTLQVLNQAEKSGAKAGAKIAKRALKNARGSGAELNALQTDELLLAAQQAGAAAAIAAARRVLGKSLRSKEPIPQVIDIGDTSLRSERERTPSTNNGFGQHVLVVKRVENLSPEMIRVIAGAKQLAGYRPNGKADQYVKVFFADPALALNAPYDLKTLRRSLPREQVPCTRSYTIRWIDQEAEELAIDFVLHGDGGPGSAWAATAKPGDPLVISESRGKFSLSGRVDNYVFAADEAGIPAVSVAMGMLRSDAKGVALLEVDGPESEFDIDHPSGIELRWVHRNGLHPGTSDVLVNAFSLLAPPNTSTSVMVHAERSTAKTISHMANRWELNKRDVHVSSYWTLRTKRPRTQPQ</sequence>
<protein>
    <recommendedName>
        <fullName evidence="1">FAD-binding FR-type domain-containing protein</fullName>
    </recommendedName>
</protein>